<keyword evidence="4" id="KW-1185">Reference proteome</keyword>
<dbReference type="InterPro" id="IPR052270">
    <property type="entry name" value="CACF_protein"/>
</dbReference>
<feature type="compositionally biased region" description="Polar residues" evidence="2">
    <location>
        <begin position="849"/>
        <end position="865"/>
    </location>
</feature>
<evidence type="ECO:0000313" key="4">
    <source>
        <dbReference type="Proteomes" id="UP000762676"/>
    </source>
</evidence>
<name>A0AAV4H4I9_9GAST</name>
<feature type="compositionally biased region" description="Polar residues" evidence="2">
    <location>
        <begin position="1050"/>
        <end position="1059"/>
    </location>
</feature>
<dbReference type="PANTHER" id="PTHR22028">
    <property type="entry name" value="SFI1 SPINDLE BODY DOMAIN-CONTAINING PROTEIN-RELATED"/>
    <property type="match status" value="1"/>
</dbReference>
<gene>
    <name evidence="3" type="ORF">ElyMa_004352100</name>
</gene>
<proteinExistence type="predicted"/>
<feature type="region of interest" description="Disordered" evidence="2">
    <location>
        <begin position="843"/>
        <end position="877"/>
    </location>
</feature>
<reference evidence="3 4" key="1">
    <citation type="journal article" date="2021" name="Elife">
        <title>Chloroplast acquisition without the gene transfer in kleptoplastic sea slugs, Plakobranchus ocellatus.</title>
        <authorList>
            <person name="Maeda T."/>
            <person name="Takahashi S."/>
            <person name="Yoshida T."/>
            <person name="Shimamura S."/>
            <person name="Takaki Y."/>
            <person name="Nagai Y."/>
            <person name="Toyoda A."/>
            <person name="Suzuki Y."/>
            <person name="Arimoto A."/>
            <person name="Ishii H."/>
            <person name="Satoh N."/>
            <person name="Nishiyama T."/>
            <person name="Hasebe M."/>
            <person name="Maruyama T."/>
            <person name="Minagawa J."/>
            <person name="Obokata J."/>
            <person name="Shigenobu S."/>
        </authorList>
    </citation>
    <scope>NUCLEOTIDE SEQUENCE [LARGE SCALE GENOMIC DNA]</scope>
</reference>
<organism evidence="3 4">
    <name type="scientific">Elysia marginata</name>
    <dbReference type="NCBI Taxonomy" id="1093978"/>
    <lineage>
        <taxon>Eukaryota</taxon>
        <taxon>Metazoa</taxon>
        <taxon>Spiralia</taxon>
        <taxon>Lophotrochozoa</taxon>
        <taxon>Mollusca</taxon>
        <taxon>Gastropoda</taxon>
        <taxon>Heterobranchia</taxon>
        <taxon>Euthyneura</taxon>
        <taxon>Panpulmonata</taxon>
        <taxon>Sacoglossa</taxon>
        <taxon>Placobranchoidea</taxon>
        <taxon>Plakobranchidae</taxon>
        <taxon>Elysia</taxon>
    </lineage>
</organism>
<evidence type="ECO:0000256" key="2">
    <source>
        <dbReference type="SAM" id="MobiDB-lite"/>
    </source>
</evidence>
<feature type="compositionally biased region" description="Polar residues" evidence="2">
    <location>
        <begin position="944"/>
        <end position="954"/>
    </location>
</feature>
<feature type="region of interest" description="Disordered" evidence="2">
    <location>
        <begin position="1081"/>
        <end position="1211"/>
    </location>
</feature>
<feature type="compositionally biased region" description="Polar residues" evidence="2">
    <location>
        <begin position="1189"/>
        <end position="1205"/>
    </location>
</feature>
<feature type="region of interest" description="Disordered" evidence="2">
    <location>
        <begin position="1"/>
        <end position="21"/>
    </location>
</feature>
<feature type="compositionally biased region" description="Basic and acidic residues" evidence="2">
    <location>
        <begin position="775"/>
        <end position="786"/>
    </location>
</feature>
<dbReference type="GO" id="GO:0019902">
    <property type="term" value="F:phosphatase binding"/>
    <property type="evidence" value="ECO:0007669"/>
    <property type="project" value="TreeGrafter"/>
</dbReference>
<keyword evidence="1" id="KW-0175">Coiled coil</keyword>
<evidence type="ECO:0000313" key="3">
    <source>
        <dbReference type="EMBL" id="GFR92395.1"/>
    </source>
</evidence>
<dbReference type="EMBL" id="BMAT01008772">
    <property type="protein sequence ID" value="GFR92395.1"/>
    <property type="molecule type" value="Genomic_DNA"/>
</dbReference>
<feature type="compositionally biased region" description="Low complexity" evidence="2">
    <location>
        <begin position="925"/>
        <end position="941"/>
    </location>
</feature>
<feature type="compositionally biased region" description="Low complexity" evidence="2">
    <location>
        <begin position="796"/>
        <end position="805"/>
    </location>
</feature>
<accession>A0AAV4H4I9</accession>
<comment type="caution">
    <text evidence="3">The sequence shown here is derived from an EMBL/GenBank/DDBJ whole genome shotgun (WGS) entry which is preliminary data.</text>
</comment>
<evidence type="ECO:0000256" key="1">
    <source>
        <dbReference type="SAM" id="Coils"/>
    </source>
</evidence>
<feature type="region of interest" description="Disordered" evidence="2">
    <location>
        <begin position="775"/>
        <end position="825"/>
    </location>
</feature>
<feature type="coiled-coil region" evidence="1">
    <location>
        <begin position="1245"/>
        <end position="1279"/>
    </location>
</feature>
<feature type="compositionally biased region" description="Polar residues" evidence="2">
    <location>
        <begin position="1137"/>
        <end position="1146"/>
    </location>
</feature>
<dbReference type="PANTHER" id="PTHR22028:SF4">
    <property type="entry name" value="PROTEIN SFI1 HOMOLOG"/>
    <property type="match status" value="1"/>
</dbReference>
<protein>
    <submittedName>
        <fullName evidence="3">Protein SFI1 homolog</fullName>
    </submittedName>
</protein>
<dbReference type="Proteomes" id="UP000762676">
    <property type="component" value="Unassembled WGS sequence"/>
</dbReference>
<sequence>MSSLSNLSAEKADYDTARPRRNMQQGLLSELNDVLSIRAEKIRQRLVNDRNQEQDDVQASIGCGKTIDEEHLKELRSDMMTNATRNQSLIPVSKARLRRRQKAVHNPLIPKQEQVSMKAKKDSQNLDKTVSKGRNINIKSYKPGYTWNRGGRVKELRIRCIARKFLFLWRLKVFGRVPLSVARKHYEDTILQKTFASWYDYWWEIVKEWRLEIRAEYHSRFRLGLRMFLQWKAFVGGRRERNAKVAEAEKFYHQHAQMKAYKSWLIYHRVSLLKKAENKKALKLSTFSLVRWAWRKWQHQKEIAEVKRNNDMLALQFWSYRLQAEQSYAVADAHFYLRSMPVYLFHMKIFAHTERNCKDIAETGINFRRSSVFSRVFRLWHAAAERKRDERLMERMLVHDNKTQALLFEKAKDHHSTKVLKICVTEWKCLVSQKRRFASLADTKWKVCTERLSRQVLMAWHQAAVMMASDRRRDMAATVHHNRSLLQKVIQEWHRFAVIKSYRRAQTQQLLEDATEQLHQVKLKLYWQKWQEMKEVSLKNGHFMRQAEEHHGKLLLKKSIQAWKTYSSICLKKRLLARQSKWFHDVRLVAKFYLIWKDELAQAVQEQEKTDLALWQWSLVLQKKVLLAWQAYAQFRKHKKERMLAAASAYRDQLLRNACSQWLATADSLSHFRSRMAAQHQAKAVVDSFNLVHRIALHWKVWAKTKASTRRQQQRNQRGVADVGASAKGTTSFSYAYPPLVSTQRITGALPSAQLPITSQVYPKISELHDGNFQREQSERVKDLSIPHHSQPRPVPVSVSPAQSRGVYTGSSAFRDVRQRPPPKRPAFLAESLKRAGLFADSLDESSKEASQPETAVSERGSSPALSDLNIQEYPPTGRFQSEKTFFRDGSLSAEVVSGSVSSMGTVEGTVKPLHLHNSEDTDQSGAPTATGSSSTTHSPHAFTPSTQRSQFSGNPLLYSSPVSESNTARETWRSNVGSRPVPPGQGRGGDRAAGEGGFSGRKTSTNVRLEYDEENFPSALSGDTGVLLRGNLDGDGLGDARPGRRKQQQHQYGSYSDIEQAQTAAGPDPFVLLKPDYFMKKPVASSGGSEPKQQEERDYGGKESSKKSSLKHTPRNFASHVTDPTSGLPPMAEWKSFNTAESSSNTEHHREGLGSLRRTPREHALHGSPRRHGILHNKVSDSDGDASPLNTARSRGTVTFANPKSPTPEEELTNIRDRLKHFHNQKQKLRSLRKQYRQLSDWLLEQQSSQHQEEDDDSQNATEELNMLRLEVADLQSIVDSQRPVCERLVMRAKTLAQDIIGAS</sequence>
<feature type="region of interest" description="Disordered" evidence="2">
    <location>
        <begin position="1032"/>
        <end position="1059"/>
    </location>
</feature>
<feature type="region of interest" description="Disordered" evidence="2">
    <location>
        <begin position="916"/>
        <end position="1008"/>
    </location>
</feature>
<feature type="compositionally biased region" description="Polar residues" evidence="2">
    <location>
        <begin position="961"/>
        <end position="978"/>
    </location>
</feature>
<feature type="compositionally biased region" description="Basic and acidic residues" evidence="2">
    <location>
        <begin position="1093"/>
        <end position="1107"/>
    </location>
</feature>